<evidence type="ECO:0000256" key="1">
    <source>
        <dbReference type="ARBA" id="ARBA00010088"/>
    </source>
</evidence>
<comment type="caution">
    <text evidence="5">The sequence shown here is derived from an EMBL/GenBank/DDBJ whole genome shotgun (WGS) entry which is preliminary data.</text>
</comment>
<proteinExistence type="inferred from homology"/>
<keyword evidence="2" id="KW-0732">Signal</keyword>
<dbReference type="InterPro" id="IPR051601">
    <property type="entry name" value="Serine_prot/Carboxylest_S33"/>
</dbReference>
<dbReference type="Proteomes" id="UP000657592">
    <property type="component" value="Unassembled WGS sequence"/>
</dbReference>
<keyword evidence="3 5" id="KW-0378">Hydrolase</keyword>
<sequence>MSPITPAGAPARGRAPRRVVAVLAALVVGALALSGCLYSQIPPGPAERPPVTRTPDPSIAEELRPFYEQDVQWSSCGAFECATVTAPLDWNTPDAGEIELAVIRQQAREEQPLGSLFVNPGGPGASGYEFIQYSVAAAASEGVRARYDIVGFDPRGVGRSTPVECLDDAEMDAYLYDVPEHERGTPEWEAELDERNRAYAEACEANSGELLQFVSTEQTARDMDLLRGIVGEDKLDYLGYSWGTYLGATYAKLYPERVGRMVLDGAIDPSVPGQEFGARQAVGFEQALRSYMEACLASEGCPFRGTVDQGLGDLAALLASVDRSPLVAADGRELGADTLITAIIVPLYSEGNWPLLTSALAAAMQGDPTPAMELADHYNNRHDGQYLNNSTQAFHAFNCMDYPEPTEEQIDAAEQLLAREAPTIAPYWTGPSLCEQWPFEPTGVREPIAADGAPPILVIGTTGDPATPHAWAEALAAQLSSGVLLTYRGEGHTGYNGASDCIDAAVDAYLLDGEVPQDGLVC</sequence>
<keyword evidence="6" id="KW-1185">Reference proteome</keyword>
<evidence type="ECO:0000256" key="3">
    <source>
        <dbReference type="ARBA" id="ARBA00022801"/>
    </source>
</evidence>
<dbReference type="PANTHER" id="PTHR43248:SF29">
    <property type="entry name" value="TRIPEPTIDYL AMINOPEPTIDASE"/>
    <property type="match status" value="1"/>
</dbReference>
<reference evidence="5" key="2">
    <citation type="submission" date="2020-09" db="EMBL/GenBank/DDBJ databases">
        <authorList>
            <person name="Sun Q."/>
            <person name="Zhou Y."/>
        </authorList>
    </citation>
    <scope>NUCLEOTIDE SEQUENCE</scope>
    <source>
        <strain evidence="5">CGMCC 1.15794</strain>
    </source>
</reference>
<gene>
    <name evidence="5" type="ORF">GCM10010921_17260</name>
</gene>
<evidence type="ECO:0000256" key="2">
    <source>
        <dbReference type="ARBA" id="ARBA00022729"/>
    </source>
</evidence>
<feature type="domain" description="Peptidase S33 tripeptidyl aminopeptidase-like C-terminal" evidence="4">
    <location>
        <begin position="428"/>
        <end position="522"/>
    </location>
</feature>
<accession>A0A917IDY6</accession>
<comment type="similarity">
    <text evidence="1">Belongs to the peptidase S33 family.</text>
</comment>
<dbReference type="Pfam" id="PF08386">
    <property type="entry name" value="Abhydrolase_4"/>
    <property type="match status" value="1"/>
</dbReference>
<evidence type="ECO:0000313" key="6">
    <source>
        <dbReference type="Proteomes" id="UP000657592"/>
    </source>
</evidence>
<dbReference type="GO" id="GO:0016787">
    <property type="term" value="F:hydrolase activity"/>
    <property type="evidence" value="ECO:0007669"/>
    <property type="project" value="UniProtKB-KW"/>
</dbReference>
<organism evidence="5 6">
    <name type="scientific">Microbacterium album</name>
    <dbReference type="NCBI Taxonomy" id="2053191"/>
    <lineage>
        <taxon>Bacteria</taxon>
        <taxon>Bacillati</taxon>
        <taxon>Actinomycetota</taxon>
        <taxon>Actinomycetes</taxon>
        <taxon>Micrococcales</taxon>
        <taxon>Microbacteriaceae</taxon>
        <taxon>Microbacterium</taxon>
    </lineage>
</organism>
<dbReference type="InterPro" id="IPR013595">
    <property type="entry name" value="Pept_S33_TAP-like_C"/>
</dbReference>
<dbReference type="RefSeq" id="WP_229663166.1">
    <property type="nucleotide sequence ID" value="NZ_BMJY01000006.1"/>
</dbReference>
<dbReference type="Gene3D" id="3.40.50.1820">
    <property type="entry name" value="alpha/beta hydrolase"/>
    <property type="match status" value="1"/>
</dbReference>
<reference evidence="5" key="1">
    <citation type="journal article" date="2014" name="Int. J. Syst. Evol. Microbiol.">
        <title>Complete genome sequence of Corynebacterium casei LMG S-19264T (=DSM 44701T), isolated from a smear-ripened cheese.</title>
        <authorList>
            <consortium name="US DOE Joint Genome Institute (JGI-PGF)"/>
            <person name="Walter F."/>
            <person name="Albersmeier A."/>
            <person name="Kalinowski J."/>
            <person name="Ruckert C."/>
        </authorList>
    </citation>
    <scope>NUCLEOTIDE SEQUENCE</scope>
    <source>
        <strain evidence="5">CGMCC 1.15794</strain>
    </source>
</reference>
<protein>
    <submittedName>
        <fullName evidence="5">Alpha/beta hydrolase</fullName>
    </submittedName>
</protein>
<evidence type="ECO:0000259" key="4">
    <source>
        <dbReference type="Pfam" id="PF08386"/>
    </source>
</evidence>
<dbReference type="AlphaFoldDB" id="A0A917IDY6"/>
<evidence type="ECO:0000313" key="5">
    <source>
        <dbReference type="EMBL" id="GGH43395.1"/>
    </source>
</evidence>
<name>A0A917IDY6_9MICO</name>
<dbReference type="InterPro" id="IPR029058">
    <property type="entry name" value="AB_hydrolase_fold"/>
</dbReference>
<dbReference type="EMBL" id="BMJY01000006">
    <property type="protein sequence ID" value="GGH43395.1"/>
    <property type="molecule type" value="Genomic_DNA"/>
</dbReference>
<dbReference type="SUPFAM" id="SSF53474">
    <property type="entry name" value="alpha/beta-Hydrolases"/>
    <property type="match status" value="1"/>
</dbReference>
<dbReference type="PANTHER" id="PTHR43248">
    <property type="entry name" value="2-SUCCINYL-6-HYDROXY-2,4-CYCLOHEXADIENE-1-CARBOXYLATE SYNTHASE"/>
    <property type="match status" value="1"/>
</dbReference>